<dbReference type="InterPro" id="IPR036390">
    <property type="entry name" value="WH_DNA-bd_sf"/>
</dbReference>
<protein>
    <submittedName>
        <fullName evidence="6">Transcriptional regulator, LysR family</fullName>
    </submittedName>
</protein>
<evidence type="ECO:0000256" key="1">
    <source>
        <dbReference type="ARBA" id="ARBA00009437"/>
    </source>
</evidence>
<feature type="domain" description="HTH lysR-type" evidence="5">
    <location>
        <begin position="9"/>
        <end position="66"/>
    </location>
</feature>
<dbReference type="SUPFAM" id="SSF46785">
    <property type="entry name" value="Winged helix' DNA-binding domain"/>
    <property type="match status" value="1"/>
</dbReference>
<dbReference type="GO" id="GO:0032993">
    <property type="term" value="C:protein-DNA complex"/>
    <property type="evidence" value="ECO:0007669"/>
    <property type="project" value="TreeGrafter"/>
</dbReference>
<evidence type="ECO:0000256" key="2">
    <source>
        <dbReference type="ARBA" id="ARBA00023015"/>
    </source>
</evidence>
<dbReference type="InterPro" id="IPR000847">
    <property type="entry name" value="LysR_HTH_N"/>
</dbReference>
<dbReference type="Gene3D" id="3.40.190.10">
    <property type="entry name" value="Periplasmic binding protein-like II"/>
    <property type="match status" value="2"/>
</dbReference>
<dbReference type="GO" id="GO:0003700">
    <property type="term" value="F:DNA-binding transcription factor activity"/>
    <property type="evidence" value="ECO:0007669"/>
    <property type="project" value="InterPro"/>
</dbReference>
<dbReference type="PANTHER" id="PTHR30346">
    <property type="entry name" value="TRANSCRIPTIONAL DUAL REGULATOR HCAR-RELATED"/>
    <property type="match status" value="1"/>
</dbReference>
<organism evidence="6">
    <name type="scientific">uncultured Frankineae bacterium</name>
    <dbReference type="NCBI Taxonomy" id="437475"/>
    <lineage>
        <taxon>Bacteria</taxon>
        <taxon>Bacillati</taxon>
        <taxon>Actinomycetota</taxon>
        <taxon>Actinomycetes</taxon>
        <taxon>Frankiales</taxon>
        <taxon>environmental samples</taxon>
    </lineage>
</organism>
<evidence type="ECO:0000313" key="6">
    <source>
        <dbReference type="EMBL" id="CAA9351490.1"/>
    </source>
</evidence>
<dbReference type="Pfam" id="PF00126">
    <property type="entry name" value="HTH_1"/>
    <property type="match status" value="1"/>
</dbReference>
<keyword evidence="2" id="KW-0805">Transcription regulation</keyword>
<accession>A0A6J4M6I1</accession>
<proteinExistence type="inferred from homology"/>
<dbReference type="GO" id="GO:0003677">
    <property type="term" value="F:DNA binding"/>
    <property type="evidence" value="ECO:0007669"/>
    <property type="project" value="UniProtKB-KW"/>
</dbReference>
<dbReference type="EMBL" id="CADCUB010000144">
    <property type="protein sequence ID" value="CAA9351490.1"/>
    <property type="molecule type" value="Genomic_DNA"/>
</dbReference>
<sequence>MRLYGEAVLDLRRLRVLRAVVRTGSVRAAGLQLGFTPSAVSQHVTALERETGAVLLERAGRGVRPTDAARLLADLADDVLDRLAEGEAALASLRAGRTGRLHLTSFPSAGAALVPPAVAAFRRALPDVELVLGVAEQDEALPALRAGELDVAVVVEPYAPGEAPPDDLHRVHLLADPYFLLLPRTHRLAGSADVDLAEVAGDPWVDTASAPGHCQAAALDACRAAGFFPAYAVQADEYPTTQGFVAAGLGVALVPALALGAVSDRVVVTRLRGAQPVRHVYAATRASRTGEAVVTAALQALVTAAAGVGAHRPVGAGDGLSAG</sequence>
<dbReference type="PROSITE" id="PS50931">
    <property type="entry name" value="HTH_LYSR"/>
    <property type="match status" value="1"/>
</dbReference>
<keyword evidence="4" id="KW-0804">Transcription</keyword>
<dbReference type="InterPro" id="IPR005119">
    <property type="entry name" value="LysR_subst-bd"/>
</dbReference>
<dbReference type="PANTHER" id="PTHR30346:SF29">
    <property type="entry name" value="LYSR SUBSTRATE-BINDING"/>
    <property type="match status" value="1"/>
</dbReference>
<dbReference type="SUPFAM" id="SSF53850">
    <property type="entry name" value="Periplasmic binding protein-like II"/>
    <property type="match status" value="1"/>
</dbReference>
<keyword evidence="3" id="KW-0238">DNA-binding</keyword>
<gene>
    <name evidence="6" type="ORF">AVDCRST_MAG07-3213</name>
</gene>
<evidence type="ECO:0000256" key="3">
    <source>
        <dbReference type="ARBA" id="ARBA00023125"/>
    </source>
</evidence>
<dbReference type="AlphaFoldDB" id="A0A6J4M6I1"/>
<dbReference type="Pfam" id="PF03466">
    <property type="entry name" value="LysR_substrate"/>
    <property type="match status" value="1"/>
</dbReference>
<evidence type="ECO:0000256" key="4">
    <source>
        <dbReference type="ARBA" id="ARBA00023163"/>
    </source>
</evidence>
<reference evidence="6" key="1">
    <citation type="submission" date="2020-02" db="EMBL/GenBank/DDBJ databases">
        <authorList>
            <person name="Meier V. D."/>
        </authorList>
    </citation>
    <scope>NUCLEOTIDE SEQUENCE</scope>
    <source>
        <strain evidence="6">AVDCRST_MAG07</strain>
    </source>
</reference>
<name>A0A6J4M6I1_9ACTN</name>
<comment type="similarity">
    <text evidence="1">Belongs to the LysR transcriptional regulatory family.</text>
</comment>
<evidence type="ECO:0000259" key="5">
    <source>
        <dbReference type="PROSITE" id="PS50931"/>
    </source>
</evidence>
<dbReference type="Gene3D" id="1.10.10.10">
    <property type="entry name" value="Winged helix-like DNA-binding domain superfamily/Winged helix DNA-binding domain"/>
    <property type="match status" value="1"/>
</dbReference>
<dbReference type="InterPro" id="IPR036388">
    <property type="entry name" value="WH-like_DNA-bd_sf"/>
</dbReference>